<dbReference type="OrthoDB" id="9801841at2"/>
<dbReference type="PROSITE" id="PS00109">
    <property type="entry name" value="PROTEIN_KINASE_TYR"/>
    <property type="match status" value="1"/>
</dbReference>
<evidence type="ECO:0000259" key="5">
    <source>
        <dbReference type="PROSITE" id="PS50011"/>
    </source>
</evidence>
<keyword evidence="6" id="KW-0723">Serine/threonine-protein kinase</keyword>
<keyword evidence="3 6" id="KW-0418">Kinase</keyword>
<dbReference type="PANTHER" id="PTHR43289:SF6">
    <property type="entry name" value="SERINE_THREONINE-PROTEIN KINASE NEKL-3"/>
    <property type="match status" value="1"/>
</dbReference>
<dbReference type="InterPro" id="IPR000719">
    <property type="entry name" value="Prot_kinase_dom"/>
</dbReference>
<keyword evidence="1" id="KW-0808">Transferase</keyword>
<name>A0A369BMW9_9GAMM</name>
<feature type="domain" description="Protein kinase" evidence="5">
    <location>
        <begin position="3"/>
        <end position="264"/>
    </location>
</feature>
<keyword evidence="4" id="KW-0067">ATP-binding</keyword>
<evidence type="ECO:0000256" key="3">
    <source>
        <dbReference type="ARBA" id="ARBA00022777"/>
    </source>
</evidence>
<dbReference type="GO" id="GO:0005524">
    <property type="term" value="F:ATP binding"/>
    <property type="evidence" value="ECO:0007669"/>
    <property type="project" value="UniProtKB-KW"/>
</dbReference>
<gene>
    <name evidence="6" type="ORF">DFQ59_1209</name>
</gene>
<dbReference type="AlphaFoldDB" id="A0A369BMW9"/>
<dbReference type="SMART" id="SM00220">
    <property type="entry name" value="S_TKc"/>
    <property type="match status" value="1"/>
</dbReference>
<dbReference type="PANTHER" id="PTHR43289">
    <property type="entry name" value="MITOGEN-ACTIVATED PROTEIN KINASE KINASE KINASE 20-RELATED"/>
    <property type="match status" value="1"/>
</dbReference>
<accession>A0A369BMW9</accession>
<dbReference type="Proteomes" id="UP000252707">
    <property type="component" value="Unassembled WGS sequence"/>
</dbReference>
<dbReference type="RefSeq" id="WP_114281376.1">
    <property type="nucleotide sequence ID" value="NZ_QPJY01000020.1"/>
</dbReference>
<evidence type="ECO:0000256" key="1">
    <source>
        <dbReference type="ARBA" id="ARBA00022679"/>
    </source>
</evidence>
<dbReference type="SUPFAM" id="SSF56112">
    <property type="entry name" value="Protein kinase-like (PK-like)"/>
    <property type="match status" value="1"/>
</dbReference>
<dbReference type="InterPro" id="IPR011009">
    <property type="entry name" value="Kinase-like_dom_sf"/>
</dbReference>
<dbReference type="PROSITE" id="PS50011">
    <property type="entry name" value="PROTEIN_KINASE_DOM"/>
    <property type="match status" value="1"/>
</dbReference>
<dbReference type="GO" id="GO:0004674">
    <property type="term" value="F:protein serine/threonine kinase activity"/>
    <property type="evidence" value="ECO:0007669"/>
    <property type="project" value="UniProtKB-KW"/>
</dbReference>
<dbReference type="InterPro" id="IPR008266">
    <property type="entry name" value="Tyr_kinase_AS"/>
</dbReference>
<keyword evidence="7" id="KW-1185">Reference proteome</keyword>
<reference evidence="6 7" key="1">
    <citation type="submission" date="2018-07" db="EMBL/GenBank/DDBJ databases">
        <title>Genomic Encyclopedia of Type Strains, Phase IV (KMG-IV): sequencing the most valuable type-strain genomes for metagenomic binning, comparative biology and taxonomic classification.</title>
        <authorList>
            <person name="Goeker M."/>
        </authorList>
    </citation>
    <scope>NUCLEOTIDE SEQUENCE [LARGE SCALE GENOMIC DNA]</scope>
    <source>
        <strain evidence="6 7">DSM 26407</strain>
    </source>
</reference>
<protein>
    <submittedName>
        <fullName evidence="6">Serine/threonine protein kinase</fullName>
    </submittedName>
</protein>
<evidence type="ECO:0000313" key="7">
    <source>
        <dbReference type="Proteomes" id="UP000252707"/>
    </source>
</evidence>
<dbReference type="EMBL" id="QPJY01000020">
    <property type="protein sequence ID" value="RCX21968.1"/>
    <property type="molecule type" value="Genomic_DNA"/>
</dbReference>
<evidence type="ECO:0000313" key="6">
    <source>
        <dbReference type="EMBL" id="RCX21968.1"/>
    </source>
</evidence>
<proteinExistence type="predicted"/>
<keyword evidence="2" id="KW-0547">Nucleotide-binding</keyword>
<sequence length="270" mass="29181">MRRIQVEYLGRGGHAEILRAIPPAPAGGAITLKVLRGDLADSHAARTRLERDGEVLARLRGRPGFPQLIRAGRLFGRPCLAYGYIPGLPLDRLWSTATGRTPAPLDPAPARRIGTGLLRRLQILHELDPPVLHGDVSPENILVDARRTVHLIDFGCACTLHPGRVRGAGPVGKPRYLSPEQARGEPWDQRSDLYQAGIVLYELLTARHWNPGRSAGEARVLAAEPPRLDPAAVQREFAGVLARLLAPASDARYRSARAALAELAGAQAPG</sequence>
<dbReference type="Gene3D" id="1.10.510.10">
    <property type="entry name" value="Transferase(Phosphotransferase) domain 1"/>
    <property type="match status" value="1"/>
</dbReference>
<evidence type="ECO:0000256" key="2">
    <source>
        <dbReference type="ARBA" id="ARBA00022741"/>
    </source>
</evidence>
<comment type="caution">
    <text evidence="6">The sequence shown here is derived from an EMBL/GenBank/DDBJ whole genome shotgun (WGS) entry which is preliminary data.</text>
</comment>
<dbReference type="Pfam" id="PF00069">
    <property type="entry name" value="Pkinase"/>
    <property type="match status" value="1"/>
</dbReference>
<dbReference type="CDD" id="cd14014">
    <property type="entry name" value="STKc_PknB_like"/>
    <property type="match status" value="1"/>
</dbReference>
<organism evidence="6 7">
    <name type="scientific">Thioalbus denitrificans</name>
    <dbReference type="NCBI Taxonomy" id="547122"/>
    <lineage>
        <taxon>Bacteria</taxon>
        <taxon>Pseudomonadati</taxon>
        <taxon>Pseudomonadota</taxon>
        <taxon>Gammaproteobacteria</taxon>
        <taxon>Chromatiales</taxon>
        <taxon>Ectothiorhodospiraceae</taxon>
        <taxon>Thioalbus</taxon>
    </lineage>
</organism>
<evidence type="ECO:0000256" key="4">
    <source>
        <dbReference type="ARBA" id="ARBA00022840"/>
    </source>
</evidence>